<dbReference type="Gene3D" id="3.40.50.10680">
    <property type="entry name" value="CofD-like domains"/>
    <property type="match status" value="1"/>
</dbReference>
<keyword evidence="1" id="KW-0963">Cytoplasm</keyword>
<dbReference type="InterPro" id="IPR002882">
    <property type="entry name" value="CofD"/>
</dbReference>
<protein>
    <submittedName>
        <fullName evidence="2">YvcK family protein</fullName>
    </submittedName>
</protein>
<gene>
    <name evidence="2" type="ORF">H8E79_02085</name>
</gene>
<dbReference type="Pfam" id="PF01933">
    <property type="entry name" value="CofD"/>
    <property type="match status" value="1"/>
</dbReference>
<sequence length="767" mass="85929">MIGKCIKDLLQRKVAPLDILPQRDLREKLVDLVMGGVPERIDHEMSANFQQLRSLFLESKVDDVNVVVFGGGTGLSNLIGGDSRSPFWVQDPFSGLKTVFPATQAVVCTADDGGSTGELLKELPLIALGDIRHVLLSSIQLSRLQILYGMSSSQARDAAGALFSLFNYRYKQKPESVDALLAIACPQMEKLPVRLHTRMRALVDWLFSDRRLDAVLGRPNCLGNLLIVSAIYSDASLSVSNDQMIAEQKQLEQATYNGLVSLSSVMGVGEQAVLPCTATQSLLSFLYVNGVEIAGEHKSDSARRGYPVDRVYTDFCAPPHVYPEVLASIEQADILILAPGSLYSSLIPVFQTPEIAQAVRANQRAMKILVSNLWVQAGETDQSIIDPERKFYVSDMIRAYERNIPGGIGGLVDQVLCLSLNDIPASVFQDYGLEGKAPIYLDREKVQRLGFLPLECGIFSRKLLDEHRVIQHDPEHFAQVVKALWLMEKHCGDGQTANVKDADVSHVPGGALKKPVPVSSVRYQALREHVETLSLKLNVELLPPLTDSQLRSSLVDILWLHKDIPLEHLNHIAGVHCVSKDLWHRSQKWDQIYSFYDPVDQLIKIRSDQFLDHGRLEVAFLIGLGESLLGRYAARKEMSPLEAGGVVVGKIFDLFLAPPEERDCYFIEKDLSLYLTLARLLPHPQQPNRFTRVINGHEGFTPPGLMFGLYYAWYLDNRFSSHIEYKMAIRKIERADMISCQIESRNRRQDLVTFFREVVFAKERALK</sequence>
<dbReference type="AlphaFoldDB" id="A0A8J6TBK3"/>
<evidence type="ECO:0000313" key="3">
    <source>
        <dbReference type="Proteomes" id="UP000599024"/>
    </source>
</evidence>
<dbReference type="SUPFAM" id="SSF142338">
    <property type="entry name" value="CofD-like"/>
    <property type="match status" value="1"/>
</dbReference>
<dbReference type="PANTHER" id="PTHR30135:SF3">
    <property type="entry name" value="GLUCONEOGENESIS FACTOR-RELATED"/>
    <property type="match status" value="1"/>
</dbReference>
<reference evidence="2 3" key="1">
    <citation type="submission" date="2020-08" db="EMBL/GenBank/DDBJ databases">
        <title>Bridging the membrane lipid divide: bacteria of the FCB group superphylum have the potential to synthesize archaeal ether lipids.</title>
        <authorList>
            <person name="Villanueva L."/>
            <person name="Von Meijenfeldt F.A.B."/>
            <person name="Westbye A.B."/>
            <person name="Yadav S."/>
            <person name="Hopmans E.C."/>
            <person name="Dutilh B.E."/>
            <person name="Sinninghe Damste J.S."/>
        </authorList>
    </citation>
    <scope>NUCLEOTIDE SEQUENCE [LARGE SCALE GENOMIC DNA]</scope>
    <source>
        <strain evidence="2">NIOZ-UU81</strain>
    </source>
</reference>
<dbReference type="EMBL" id="JACNLK010000023">
    <property type="protein sequence ID" value="MBC8207940.1"/>
    <property type="molecule type" value="Genomic_DNA"/>
</dbReference>
<dbReference type="GO" id="GO:0043743">
    <property type="term" value="F:LPPG:FO 2-phospho-L-lactate transferase activity"/>
    <property type="evidence" value="ECO:0007669"/>
    <property type="project" value="InterPro"/>
</dbReference>
<accession>A0A8J6TBK3</accession>
<comment type="caution">
    <text evidence="2">The sequence shown here is derived from an EMBL/GenBank/DDBJ whole genome shotgun (WGS) entry which is preliminary data.</text>
</comment>
<dbReference type="Proteomes" id="UP000599024">
    <property type="component" value="Unassembled WGS sequence"/>
</dbReference>
<dbReference type="PANTHER" id="PTHR30135">
    <property type="entry name" value="UNCHARACTERIZED PROTEIN YVCK-RELATED"/>
    <property type="match status" value="1"/>
</dbReference>
<dbReference type="InterPro" id="IPR038136">
    <property type="entry name" value="CofD-like_dom_sf"/>
</dbReference>
<evidence type="ECO:0000256" key="1">
    <source>
        <dbReference type="ARBA" id="ARBA00022490"/>
    </source>
</evidence>
<proteinExistence type="predicted"/>
<dbReference type="InterPro" id="IPR010119">
    <property type="entry name" value="Gluconeogen_factor"/>
</dbReference>
<organism evidence="2 3">
    <name type="scientific">Candidatus Desulfatifera sulfidica</name>
    <dbReference type="NCBI Taxonomy" id="2841691"/>
    <lineage>
        <taxon>Bacteria</taxon>
        <taxon>Pseudomonadati</taxon>
        <taxon>Thermodesulfobacteriota</taxon>
        <taxon>Desulfobulbia</taxon>
        <taxon>Desulfobulbales</taxon>
        <taxon>Desulfobulbaceae</taxon>
        <taxon>Candidatus Desulfatifera</taxon>
    </lineage>
</organism>
<name>A0A8J6TBK3_9BACT</name>
<evidence type="ECO:0000313" key="2">
    <source>
        <dbReference type="EMBL" id="MBC8207940.1"/>
    </source>
</evidence>